<dbReference type="GO" id="GO:0003700">
    <property type="term" value="F:DNA-binding transcription factor activity"/>
    <property type="evidence" value="ECO:0007669"/>
    <property type="project" value="InterPro"/>
</dbReference>
<dbReference type="PANTHER" id="PTHR30204">
    <property type="entry name" value="REDOX-CYCLING DRUG-SENSING TRANSCRIPTIONAL ACTIVATOR SOXR"/>
    <property type="match status" value="1"/>
</dbReference>
<evidence type="ECO:0000313" key="4">
    <source>
        <dbReference type="Proteomes" id="UP001209229"/>
    </source>
</evidence>
<dbReference type="InterPro" id="IPR009061">
    <property type="entry name" value="DNA-bd_dom_put_sf"/>
</dbReference>
<dbReference type="Pfam" id="PF13411">
    <property type="entry name" value="MerR_1"/>
    <property type="match status" value="1"/>
</dbReference>
<name>A0AAE3SGA0_9BACT</name>
<protein>
    <submittedName>
        <fullName evidence="3">MerR family transcriptional regulator</fullName>
    </submittedName>
</protein>
<dbReference type="CDD" id="cd04765">
    <property type="entry name" value="HTH_MlrA-like_sg2"/>
    <property type="match status" value="1"/>
</dbReference>
<dbReference type="InterPro" id="IPR000551">
    <property type="entry name" value="MerR-type_HTH_dom"/>
</dbReference>
<dbReference type="GO" id="GO:0003677">
    <property type="term" value="F:DNA binding"/>
    <property type="evidence" value="ECO:0007669"/>
    <property type="project" value="UniProtKB-KW"/>
</dbReference>
<evidence type="ECO:0000259" key="2">
    <source>
        <dbReference type="PROSITE" id="PS50937"/>
    </source>
</evidence>
<evidence type="ECO:0000313" key="3">
    <source>
        <dbReference type="EMBL" id="MCW3788263.1"/>
    </source>
</evidence>
<reference evidence="3" key="1">
    <citation type="submission" date="2022-10" db="EMBL/GenBank/DDBJ databases">
        <authorList>
            <person name="Yu W.X."/>
        </authorList>
    </citation>
    <scope>NUCLEOTIDE SEQUENCE</scope>
    <source>
        <strain evidence="3">AAT</strain>
    </source>
</reference>
<dbReference type="Gene3D" id="1.10.1660.10">
    <property type="match status" value="1"/>
</dbReference>
<dbReference type="AlphaFoldDB" id="A0AAE3SGA0"/>
<dbReference type="InterPro" id="IPR047057">
    <property type="entry name" value="MerR_fam"/>
</dbReference>
<dbReference type="PROSITE" id="PS50937">
    <property type="entry name" value="HTH_MERR_2"/>
    <property type="match status" value="1"/>
</dbReference>
<dbReference type="Proteomes" id="UP001209229">
    <property type="component" value="Unassembled WGS sequence"/>
</dbReference>
<dbReference type="SMART" id="SM00422">
    <property type="entry name" value="HTH_MERR"/>
    <property type="match status" value="1"/>
</dbReference>
<keyword evidence="1" id="KW-0238">DNA-binding</keyword>
<dbReference type="EMBL" id="JAPDPJ010000048">
    <property type="protein sequence ID" value="MCW3788263.1"/>
    <property type="molecule type" value="Genomic_DNA"/>
</dbReference>
<feature type="domain" description="HTH merR-type" evidence="2">
    <location>
        <begin position="12"/>
        <end position="82"/>
    </location>
</feature>
<evidence type="ECO:0000256" key="1">
    <source>
        <dbReference type="ARBA" id="ARBA00023125"/>
    </source>
</evidence>
<proteinExistence type="predicted"/>
<dbReference type="RefSeq" id="WP_301191824.1">
    <property type="nucleotide sequence ID" value="NZ_JAPDPJ010000048.1"/>
</dbReference>
<gene>
    <name evidence="3" type="ORF">OM075_17475</name>
</gene>
<organism evidence="3 4">
    <name type="scientific">Plebeiibacterium sediminum</name>
    <dbReference type="NCBI Taxonomy" id="2992112"/>
    <lineage>
        <taxon>Bacteria</taxon>
        <taxon>Pseudomonadati</taxon>
        <taxon>Bacteroidota</taxon>
        <taxon>Bacteroidia</taxon>
        <taxon>Marinilabiliales</taxon>
        <taxon>Marinilabiliaceae</taxon>
        <taxon>Plebeiibacterium</taxon>
    </lineage>
</organism>
<sequence length="119" mass="13957">MPYKEPKIEKLYYTIGEVAEMFKVNTSLIRFWEKEFDIIKPFKNKKGNRLFTPTDVDNFHLIFHLVKEKGMTLKGAQKKLQDNHDDTVNNFEVVSKLKDIKSMLLEMKESLGADVDSEE</sequence>
<keyword evidence="4" id="KW-1185">Reference proteome</keyword>
<dbReference type="SUPFAM" id="SSF46955">
    <property type="entry name" value="Putative DNA-binding domain"/>
    <property type="match status" value="1"/>
</dbReference>
<comment type="caution">
    <text evidence="3">The sequence shown here is derived from an EMBL/GenBank/DDBJ whole genome shotgun (WGS) entry which is preliminary data.</text>
</comment>
<accession>A0AAE3SGA0</accession>
<dbReference type="PANTHER" id="PTHR30204:SF15">
    <property type="entry name" value="BLL5018 PROTEIN"/>
    <property type="match status" value="1"/>
</dbReference>